<accession>A0A6I5A2E0</accession>
<feature type="domain" description="N-acetyltransferase" evidence="1">
    <location>
        <begin position="41"/>
        <end position="143"/>
    </location>
</feature>
<dbReference type="Proteomes" id="UP000468638">
    <property type="component" value="Unassembled WGS sequence"/>
</dbReference>
<evidence type="ECO:0000313" key="2">
    <source>
        <dbReference type="EMBL" id="MYL35000.1"/>
    </source>
</evidence>
<evidence type="ECO:0000313" key="3">
    <source>
        <dbReference type="Proteomes" id="UP000468638"/>
    </source>
</evidence>
<organism evidence="2 3">
    <name type="scientific">Pontibacillus yanchengensis</name>
    <dbReference type="NCBI Taxonomy" id="462910"/>
    <lineage>
        <taxon>Bacteria</taxon>
        <taxon>Bacillati</taxon>
        <taxon>Bacillota</taxon>
        <taxon>Bacilli</taxon>
        <taxon>Bacillales</taxon>
        <taxon>Bacillaceae</taxon>
        <taxon>Pontibacillus</taxon>
    </lineage>
</organism>
<reference evidence="2 3" key="1">
    <citation type="submission" date="2019-11" db="EMBL/GenBank/DDBJ databases">
        <title>Genome sequences of 17 halophilic strains isolated from different environments.</title>
        <authorList>
            <person name="Furrow R.E."/>
        </authorList>
    </citation>
    <scope>NUCLEOTIDE SEQUENCE [LARGE SCALE GENOMIC DNA]</scope>
    <source>
        <strain evidence="2 3">22514_16_FS</strain>
    </source>
</reference>
<comment type="caution">
    <text evidence="2">The sequence shown here is derived from an EMBL/GenBank/DDBJ whole genome shotgun (WGS) entry which is preliminary data.</text>
</comment>
<dbReference type="Gene3D" id="3.40.630.30">
    <property type="match status" value="1"/>
</dbReference>
<name>A0A6I5A2E0_9BACI</name>
<dbReference type="AlphaFoldDB" id="A0A6I5A2E0"/>
<protein>
    <submittedName>
        <fullName evidence="2">GNAT family N-acetyltransferase</fullName>
    </submittedName>
</protein>
<dbReference type="EMBL" id="WMEQ01000013">
    <property type="protein sequence ID" value="MYL35000.1"/>
    <property type="molecule type" value="Genomic_DNA"/>
</dbReference>
<evidence type="ECO:0000259" key="1">
    <source>
        <dbReference type="Pfam" id="PF00583"/>
    </source>
</evidence>
<dbReference type="InterPro" id="IPR000182">
    <property type="entry name" value="GNAT_dom"/>
</dbReference>
<dbReference type="InterPro" id="IPR016181">
    <property type="entry name" value="Acyl_CoA_acyltransferase"/>
</dbReference>
<dbReference type="SUPFAM" id="SSF55729">
    <property type="entry name" value="Acyl-CoA N-acyltransferases (Nat)"/>
    <property type="match status" value="1"/>
</dbReference>
<dbReference type="Pfam" id="PF00583">
    <property type="entry name" value="Acetyltransf_1"/>
    <property type="match status" value="1"/>
</dbReference>
<dbReference type="GO" id="GO:0016747">
    <property type="term" value="F:acyltransferase activity, transferring groups other than amino-acyl groups"/>
    <property type="evidence" value="ECO:0007669"/>
    <property type="project" value="InterPro"/>
</dbReference>
<keyword evidence="2" id="KW-0808">Transferase</keyword>
<sequence length="248" mass="28349">MLMLTTTTLKERPLAQKEIEKLHEVGWPAFMRQDKIGNDHWGRIMREYASYQILLLEDDQVIAMGNAIPIFWDGSVEGLPAGWDDSILRSFQQFDEGINHNTLSALAVVIHPKAQGRGLSQQVIQRMKKLALEQGFRDVVAPVRPTGKSEYPKTSIDEYITWMNEDGFMYDRWLRVHQRVGGEVVSIARRSMYIEGTIAEWENWTGEDHLLLGANIIPGGLVPLNVKIEHGTAHYIEPNVWVHHKVVE</sequence>
<proteinExistence type="predicted"/>
<gene>
    <name evidence="2" type="ORF">GLW05_15555</name>
</gene>